<dbReference type="EMBL" id="JBHSBH010000009">
    <property type="protein sequence ID" value="MFC3997074.1"/>
    <property type="molecule type" value="Genomic_DNA"/>
</dbReference>
<protein>
    <submittedName>
        <fullName evidence="1">TIGR03089 family protein</fullName>
    </submittedName>
</protein>
<dbReference type="InterPro" id="IPR017523">
    <property type="entry name" value="Rv3268"/>
</dbReference>
<dbReference type="NCBIfam" id="TIGR03089">
    <property type="entry name" value="TIGR03089 family protein"/>
    <property type="match status" value="1"/>
</dbReference>
<keyword evidence="2" id="KW-1185">Reference proteome</keyword>
<comment type="caution">
    <text evidence="1">The sequence shown here is derived from an EMBL/GenBank/DDBJ whole genome shotgun (WGS) entry which is preliminary data.</text>
</comment>
<dbReference type="InterPro" id="IPR042099">
    <property type="entry name" value="ANL_N_sf"/>
</dbReference>
<organism evidence="1 2">
    <name type="scientific">Nocardiopsis sediminis</name>
    <dbReference type="NCBI Taxonomy" id="1778267"/>
    <lineage>
        <taxon>Bacteria</taxon>
        <taxon>Bacillati</taxon>
        <taxon>Actinomycetota</taxon>
        <taxon>Actinomycetes</taxon>
        <taxon>Streptosporangiales</taxon>
        <taxon>Nocardiopsidaceae</taxon>
        <taxon>Nocardiopsis</taxon>
    </lineage>
</organism>
<dbReference type="Gene3D" id="3.40.50.12780">
    <property type="entry name" value="N-terminal domain of ligase-like"/>
    <property type="match status" value="1"/>
</dbReference>
<sequence length="269" mass="28208">MPAKTPGDLWRSAVAADPARPFVTAYDAAGGRVELSFATFDNWVAKTANMIVDGLAAEPGAKIALALPVHWQGFVWLIASWTAGLNVIPATVATLGEDDPDIVVTGPDGMDAALASGAEEVVATSLHPLGAPLPTCPPSVLDYTVEVRGYGDRFVPGAPVDPDAAALSSYPGTYSGADLAARAEDRFAKSELTSTDRVAIITDESEALAVLGSDLSDLLCPVAGGLPLVLSHERDSARLQSQLRMERVTAYVGLEDRFFEIPSGIRHLP</sequence>
<dbReference type="RefSeq" id="WP_378533712.1">
    <property type="nucleotide sequence ID" value="NZ_JBHSBH010000009.1"/>
</dbReference>
<accession>A0ABV8FLP5</accession>
<dbReference type="SUPFAM" id="SSF56801">
    <property type="entry name" value="Acetyl-CoA synthetase-like"/>
    <property type="match status" value="1"/>
</dbReference>
<reference evidence="2" key="1">
    <citation type="journal article" date="2019" name="Int. J. Syst. Evol. Microbiol.">
        <title>The Global Catalogue of Microorganisms (GCM) 10K type strain sequencing project: providing services to taxonomists for standard genome sequencing and annotation.</title>
        <authorList>
            <consortium name="The Broad Institute Genomics Platform"/>
            <consortium name="The Broad Institute Genome Sequencing Center for Infectious Disease"/>
            <person name="Wu L."/>
            <person name="Ma J."/>
        </authorList>
    </citation>
    <scope>NUCLEOTIDE SEQUENCE [LARGE SCALE GENOMIC DNA]</scope>
    <source>
        <strain evidence="2">TBRC 1826</strain>
    </source>
</reference>
<proteinExistence type="predicted"/>
<gene>
    <name evidence="1" type="ORF">ACFOVU_14170</name>
</gene>
<name>A0ABV8FLP5_9ACTN</name>
<evidence type="ECO:0000313" key="1">
    <source>
        <dbReference type="EMBL" id="MFC3997074.1"/>
    </source>
</evidence>
<dbReference type="Proteomes" id="UP001595847">
    <property type="component" value="Unassembled WGS sequence"/>
</dbReference>
<evidence type="ECO:0000313" key="2">
    <source>
        <dbReference type="Proteomes" id="UP001595847"/>
    </source>
</evidence>